<dbReference type="InterPro" id="IPR005821">
    <property type="entry name" value="Ion_trans_dom"/>
</dbReference>
<keyword evidence="5" id="KW-0175">Coiled coil</keyword>
<dbReference type="eggNOG" id="KOG0498">
    <property type="taxonomic scope" value="Eukaryota"/>
</dbReference>
<gene>
    <name evidence="8" type="ORF">IMG5_202320</name>
</gene>
<dbReference type="Pfam" id="PF00520">
    <property type="entry name" value="Ion_trans"/>
    <property type="match status" value="1"/>
</dbReference>
<feature type="transmembrane region" description="Helical" evidence="6">
    <location>
        <begin position="171"/>
        <end position="191"/>
    </location>
</feature>
<feature type="transmembrane region" description="Helical" evidence="6">
    <location>
        <begin position="203"/>
        <end position="220"/>
    </location>
</feature>
<protein>
    <recommendedName>
        <fullName evidence="7">Ion transport domain-containing protein</fullName>
    </recommendedName>
</protein>
<dbReference type="InParanoid" id="G0R652"/>
<evidence type="ECO:0000256" key="1">
    <source>
        <dbReference type="ARBA" id="ARBA00004141"/>
    </source>
</evidence>
<dbReference type="STRING" id="857967.G0R652"/>
<evidence type="ECO:0000313" key="8">
    <source>
        <dbReference type="EMBL" id="EGR27051.1"/>
    </source>
</evidence>
<evidence type="ECO:0000256" key="2">
    <source>
        <dbReference type="ARBA" id="ARBA00022692"/>
    </source>
</evidence>
<dbReference type="PANTHER" id="PTHR45689:SF5">
    <property type="entry name" value="I[[H]] CHANNEL, ISOFORM E"/>
    <property type="match status" value="1"/>
</dbReference>
<dbReference type="OrthoDB" id="432483at2759"/>
<dbReference type="RefSeq" id="XP_004023935.1">
    <property type="nucleotide sequence ID" value="XM_004023886.1"/>
</dbReference>
<name>G0R652_ICHMU</name>
<evidence type="ECO:0000256" key="3">
    <source>
        <dbReference type="ARBA" id="ARBA00022989"/>
    </source>
</evidence>
<dbReference type="GO" id="GO:0098855">
    <property type="term" value="C:HCN channel complex"/>
    <property type="evidence" value="ECO:0007669"/>
    <property type="project" value="TreeGrafter"/>
</dbReference>
<dbReference type="OMA" id="DEEWHIR"/>
<dbReference type="AlphaFoldDB" id="G0R652"/>
<evidence type="ECO:0000256" key="5">
    <source>
        <dbReference type="SAM" id="Coils"/>
    </source>
</evidence>
<keyword evidence="2 6" id="KW-0812">Transmembrane</keyword>
<feature type="transmembrane region" description="Helical" evidence="6">
    <location>
        <begin position="126"/>
        <end position="151"/>
    </location>
</feature>
<evidence type="ECO:0000313" key="9">
    <source>
        <dbReference type="Proteomes" id="UP000008983"/>
    </source>
</evidence>
<dbReference type="GO" id="GO:0005249">
    <property type="term" value="F:voltage-gated potassium channel activity"/>
    <property type="evidence" value="ECO:0007669"/>
    <property type="project" value="TreeGrafter"/>
</dbReference>
<organism evidence="8 9">
    <name type="scientific">Ichthyophthirius multifiliis</name>
    <name type="common">White spot disease agent</name>
    <name type="synonym">Ich</name>
    <dbReference type="NCBI Taxonomy" id="5932"/>
    <lineage>
        <taxon>Eukaryota</taxon>
        <taxon>Sar</taxon>
        <taxon>Alveolata</taxon>
        <taxon>Ciliophora</taxon>
        <taxon>Intramacronucleata</taxon>
        <taxon>Oligohymenophorea</taxon>
        <taxon>Hymenostomatida</taxon>
        <taxon>Ophryoglenina</taxon>
        <taxon>Ichthyophthirius</taxon>
    </lineage>
</organism>
<keyword evidence="3 6" id="KW-1133">Transmembrane helix</keyword>
<dbReference type="InterPro" id="IPR051413">
    <property type="entry name" value="K/Na_HCN_channel"/>
</dbReference>
<dbReference type="Gene3D" id="1.10.287.70">
    <property type="match status" value="1"/>
</dbReference>
<sequence>MFFIFSLIGVFGLNLKDHSEFLQYAFFGFILDFFFQLNTGIVKKGEVLNNRKEIAFNYFKNYFFQDTIAIISLVQILYFYNKQNQILNIISYIFLYLKISILRSILERLEQLLALLNKYESLIDLIRLLFTIGTICHVFCLLWYGLAVYEIQILKRDDTWLNSKNLIGQDIYTKYIYSFYYIAVTMITVGYGDITPQNQIECTFTVITMFFTGVVYAYSLNCIGNILQNINEEYKDLKNDIKAMHKLMSDSGVQQSLRVKIINYLEYLYKESNQKKNIRKMKLQPNYLNNSKINQAKKYKEKFYKKSLQQKSLLKNKVFNQYQIKWKNVFILLAKQFIKKLTQMISLYIIFQKDKQFSKQKIKRNPNSTYQKRRNVLVNTHS</sequence>
<dbReference type="GO" id="GO:0035725">
    <property type="term" value="P:sodium ion transmembrane transport"/>
    <property type="evidence" value="ECO:0007669"/>
    <property type="project" value="TreeGrafter"/>
</dbReference>
<dbReference type="SUPFAM" id="SSF81324">
    <property type="entry name" value="Voltage-gated potassium channels"/>
    <property type="match status" value="1"/>
</dbReference>
<evidence type="ECO:0000256" key="6">
    <source>
        <dbReference type="SAM" id="Phobius"/>
    </source>
</evidence>
<keyword evidence="9" id="KW-1185">Reference proteome</keyword>
<dbReference type="Proteomes" id="UP000008983">
    <property type="component" value="Unassembled WGS sequence"/>
</dbReference>
<dbReference type="GeneID" id="14903114"/>
<accession>G0R652</accession>
<dbReference type="PANTHER" id="PTHR45689">
    <property type="entry name" value="I[[H]] CHANNEL, ISOFORM E"/>
    <property type="match status" value="1"/>
</dbReference>
<comment type="subcellular location">
    <subcellularLocation>
        <location evidence="1">Membrane</location>
        <topology evidence="1">Multi-pass membrane protein</topology>
    </subcellularLocation>
</comment>
<feature type="domain" description="Ion transport" evidence="7">
    <location>
        <begin position="21"/>
        <end position="235"/>
    </location>
</feature>
<keyword evidence="4 6" id="KW-0472">Membrane</keyword>
<feature type="transmembrane region" description="Helical" evidence="6">
    <location>
        <begin position="22"/>
        <end position="41"/>
    </location>
</feature>
<evidence type="ECO:0000256" key="4">
    <source>
        <dbReference type="ARBA" id="ARBA00023136"/>
    </source>
</evidence>
<reference evidence="8 9" key="1">
    <citation type="submission" date="2011-07" db="EMBL/GenBank/DDBJ databases">
        <authorList>
            <person name="Coyne R."/>
            <person name="Brami D."/>
            <person name="Johnson J."/>
            <person name="Hostetler J."/>
            <person name="Hannick L."/>
            <person name="Clark T."/>
            <person name="Cassidy-Hanley D."/>
            <person name="Inman J."/>
        </authorList>
    </citation>
    <scope>NUCLEOTIDE SEQUENCE [LARGE SCALE GENOMIC DNA]</scope>
    <source>
        <strain evidence="8 9">G5</strain>
    </source>
</reference>
<proteinExistence type="predicted"/>
<feature type="transmembrane region" description="Helical" evidence="6">
    <location>
        <begin position="86"/>
        <end position="106"/>
    </location>
</feature>
<dbReference type="EMBL" id="GL984389">
    <property type="protein sequence ID" value="EGR27051.1"/>
    <property type="molecule type" value="Genomic_DNA"/>
</dbReference>
<feature type="coiled-coil region" evidence="5">
    <location>
        <begin position="220"/>
        <end position="247"/>
    </location>
</feature>
<dbReference type="GO" id="GO:0003254">
    <property type="term" value="P:regulation of membrane depolarization"/>
    <property type="evidence" value="ECO:0007669"/>
    <property type="project" value="TreeGrafter"/>
</dbReference>
<evidence type="ECO:0000259" key="7">
    <source>
        <dbReference type="Pfam" id="PF00520"/>
    </source>
</evidence>